<comment type="caution">
    <text evidence="2">The sequence shown here is derived from an EMBL/GenBank/DDBJ whole genome shotgun (WGS) entry which is preliminary data.</text>
</comment>
<organism evidence="2 3">
    <name type="scientific">Bifidobacterium catenulatum DSM 16992 = JCM 1194 = LMG 11043</name>
    <dbReference type="NCBI Taxonomy" id="566552"/>
    <lineage>
        <taxon>Bacteria</taxon>
        <taxon>Bacillati</taxon>
        <taxon>Actinomycetota</taxon>
        <taxon>Actinomycetes</taxon>
        <taxon>Bifidobacteriales</taxon>
        <taxon>Bifidobacteriaceae</taxon>
        <taxon>Bifidobacterium</taxon>
    </lineage>
</organism>
<feature type="transmembrane region" description="Helical" evidence="1">
    <location>
        <begin position="32"/>
        <end position="51"/>
    </location>
</feature>
<dbReference type="Proteomes" id="UP000003882">
    <property type="component" value="Unassembled WGS sequence"/>
</dbReference>
<reference evidence="2 3" key="1">
    <citation type="submission" date="2008-10" db="EMBL/GenBank/DDBJ databases">
        <title>Draft genome sequence of Bifidobacterium catenulatum (DSM 16992).</title>
        <authorList>
            <person name="Sudarsanam P."/>
            <person name="Ley R."/>
            <person name="Guruge J."/>
            <person name="Turnbaugh P.J."/>
            <person name="Mahowald M."/>
            <person name="Liep D."/>
            <person name="Gordon J."/>
        </authorList>
    </citation>
    <scope>NUCLEOTIDE SEQUENCE [LARGE SCALE GENOMIC DNA]</scope>
    <source>
        <strain evidence="2 3">DSM 16992</strain>
    </source>
</reference>
<sequence length="59" mass="6673">MDMRWIVAAYIHCDDAENILITGNVLPRFPVVALYVQILLGSLLVGLLPICHRREEVVL</sequence>
<proteinExistence type="predicted"/>
<accession>B6XXP2</accession>
<dbReference type="EMBL" id="ABXY01000031">
    <property type="protein sequence ID" value="EEB20618.1"/>
    <property type="molecule type" value="Genomic_DNA"/>
</dbReference>
<evidence type="ECO:0000313" key="3">
    <source>
        <dbReference type="Proteomes" id="UP000003882"/>
    </source>
</evidence>
<name>B6XXP2_9BIFI</name>
<evidence type="ECO:0000313" key="2">
    <source>
        <dbReference type="EMBL" id="EEB20618.1"/>
    </source>
</evidence>
<evidence type="ECO:0000256" key="1">
    <source>
        <dbReference type="SAM" id="Phobius"/>
    </source>
</evidence>
<reference evidence="2 3" key="2">
    <citation type="submission" date="2008-10" db="EMBL/GenBank/DDBJ databases">
        <authorList>
            <person name="Fulton L."/>
            <person name="Clifton S."/>
            <person name="Fulton B."/>
            <person name="Xu J."/>
            <person name="Minx P."/>
            <person name="Pepin K.H."/>
            <person name="Johnson M."/>
            <person name="Bhonagiri V."/>
            <person name="Nash W.E."/>
            <person name="Mardis E.R."/>
            <person name="Wilson R.K."/>
        </authorList>
    </citation>
    <scope>NUCLEOTIDE SEQUENCE [LARGE SCALE GENOMIC DNA]</scope>
    <source>
        <strain evidence="2 3">DSM 16992</strain>
    </source>
</reference>
<keyword evidence="1" id="KW-0812">Transmembrane</keyword>
<dbReference type="AlphaFoldDB" id="B6XXP2"/>
<keyword evidence="1" id="KW-1133">Transmembrane helix</keyword>
<protein>
    <submittedName>
        <fullName evidence="2">Uncharacterized protein</fullName>
    </submittedName>
</protein>
<keyword evidence="1" id="KW-0472">Membrane</keyword>
<gene>
    <name evidence="2" type="ORF">BIFCAT_02002</name>
</gene>